<dbReference type="InterPro" id="IPR036388">
    <property type="entry name" value="WH-like_DNA-bd_sf"/>
</dbReference>
<feature type="domain" description="HTH lysR-type" evidence="5">
    <location>
        <begin position="4"/>
        <end position="61"/>
    </location>
</feature>
<evidence type="ECO:0000313" key="7">
    <source>
        <dbReference type="Proteomes" id="UP000305539"/>
    </source>
</evidence>
<keyword evidence="3" id="KW-0238">DNA-binding</keyword>
<reference evidence="6 7" key="1">
    <citation type="submission" date="2019-04" db="EMBL/GenBank/DDBJ databases">
        <title>Trinickia sp. 7GSK02, isolated from subtropical forest soil.</title>
        <authorList>
            <person name="Gao Z.-H."/>
            <person name="Qiu L.-H."/>
        </authorList>
    </citation>
    <scope>NUCLEOTIDE SEQUENCE [LARGE SCALE GENOMIC DNA]</scope>
    <source>
        <strain evidence="6 7">7GSK02</strain>
    </source>
</reference>
<dbReference type="OrthoDB" id="9178397at2"/>
<sequence length="300" mass="32453">MQIPSLRNLQVFEAAARHESFREAAESLFLTPGAVGRQVRALEAELGVVLFARVGRRVVLTPQGRELQEAMTGALKLLADSTTRLRRQPIQQAGRISVTVVPSFSSRWLGPRLKGFQASHPDIGVDVIATIATLNLVAKRISLGIRFGNGKWEGLVAELLADETLFPVAAAKGVNGCSGLPSSPHHILRYPLLNPYDEWGEWFKRAGVVGRIPDEGVTCEDSLALLQAAERGDGIALARGWLVGDALKSGALVRLPGPAISARRGYYLVYPEGQSLSVSASKFISWLKKEIRAAQAEQTS</sequence>
<evidence type="ECO:0000313" key="6">
    <source>
        <dbReference type="EMBL" id="TKC88298.1"/>
    </source>
</evidence>
<dbReference type="CDD" id="cd08432">
    <property type="entry name" value="PBP2_GcdR_TrpI_HvrB_AmpR_like"/>
    <property type="match status" value="1"/>
</dbReference>
<proteinExistence type="inferred from homology"/>
<dbReference type="PRINTS" id="PR00039">
    <property type="entry name" value="HTHLYSR"/>
</dbReference>
<dbReference type="Pfam" id="PF03466">
    <property type="entry name" value="LysR_substrate"/>
    <property type="match status" value="1"/>
</dbReference>
<dbReference type="GO" id="GO:0006351">
    <property type="term" value="P:DNA-templated transcription"/>
    <property type="evidence" value="ECO:0007669"/>
    <property type="project" value="TreeGrafter"/>
</dbReference>
<evidence type="ECO:0000256" key="4">
    <source>
        <dbReference type="ARBA" id="ARBA00023163"/>
    </source>
</evidence>
<dbReference type="EMBL" id="SWJE01000007">
    <property type="protein sequence ID" value="TKC88298.1"/>
    <property type="molecule type" value="Genomic_DNA"/>
</dbReference>
<evidence type="ECO:0000256" key="3">
    <source>
        <dbReference type="ARBA" id="ARBA00023125"/>
    </source>
</evidence>
<dbReference type="AlphaFoldDB" id="A0A4U1I4T1"/>
<dbReference type="RefSeq" id="WP_136895517.1">
    <property type="nucleotide sequence ID" value="NZ_SWJE01000007.1"/>
</dbReference>
<accession>A0A4U1I4T1</accession>
<keyword evidence="2" id="KW-0805">Transcription regulation</keyword>
<dbReference type="Pfam" id="PF00126">
    <property type="entry name" value="HTH_1"/>
    <property type="match status" value="1"/>
</dbReference>
<evidence type="ECO:0000256" key="1">
    <source>
        <dbReference type="ARBA" id="ARBA00009437"/>
    </source>
</evidence>
<dbReference type="GO" id="GO:0003700">
    <property type="term" value="F:DNA-binding transcription factor activity"/>
    <property type="evidence" value="ECO:0007669"/>
    <property type="project" value="InterPro"/>
</dbReference>
<dbReference type="SUPFAM" id="SSF53850">
    <property type="entry name" value="Periplasmic binding protein-like II"/>
    <property type="match status" value="1"/>
</dbReference>
<comment type="caution">
    <text evidence="6">The sequence shown here is derived from an EMBL/GenBank/DDBJ whole genome shotgun (WGS) entry which is preliminary data.</text>
</comment>
<dbReference type="Proteomes" id="UP000305539">
    <property type="component" value="Unassembled WGS sequence"/>
</dbReference>
<organism evidence="6 7">
    <name type="scientific">Trinickia terrae</name>
    <dbReference type="NCBI Taxonomy" id="2571161"/>
    <lineage>
        <taxon>Bacteria</taxon>
        <taxon>Pseudomonadati</taxon>
        <taxon>Pseudomonadota</taxon>
        <taxon>Betaproteobacteria</taxon>
        <taxon>Burkholderiales</taxon>
        <taxon>Burkholderiaceae</taxon>
        <taxon>Trinickia</taxon>
    </lineage>
</organism>
<gene>
    <name evidence="6" type="ORF">FAZ69_14200</name>
</gene>
<dbReference type="PANTHER" id="PTHR30537:SF79">
    <property type="entry name" value="TRANSCRIPTIONAL REGULATOR-RELATED"/>
    <property type="match status" value="1"/>
</dbReference>
<evidence type="ECO:0000259" key="5">
    <source>
        <dbReference type="PROSITE" id="PS50931"/>
    </source>
</evidence>
<name>A0A4U1I4T1_9BURK</name>
<dbReference type="GO" id="GO:0043565">
    <property type="term" value="F:sequence-specific DNA binding"/>
    <property type="evidence" value="ECO:0007669"/>
    <property type="project" value="TreeGrafter"/>
</dbReference>
<protein>
    <submittedName>
        <fullName evidence="6">LysR family transcriptional regulator</fullName>
    </submittedName>
</protein>
<keyword evidence="7" id="KW-1185">Reference proteome</keyword>
<dbReference type="Gene3D" id="1.10.10.10">
    <property type="entry name" value="Winged helix-like DNA-binding domain superfamily/Winged helix DNA-binding domain"/>
    <property type="match status" value="1"/>
</dbReference>
<dbReference type="InterPro" id="IPR000847">
    <property type="entry name" value="LysR_HTH_N"/>
</dbReference>
<dbReference type="InterPro" id="IPR058163">
    <property type="entry name" value="LysR-type_TF_proteobact-type"/>
</dbReference>
<dbReference type="InterPro" id="IPR005119">
    <property type="entry name" value="LysR_subst-bd"/>
</dbReference>
<dbReference type="SUPFAM" id="SSF46785">
    <property type="entry name" value="Winged helix' DNA-binding domain"/>
    <property type="match status" value="1"/>
</dbReference>
<dbReference type="PROSITE" id="PS50931">
    <property type="entry name" value="HTH_LYSR"/>
    <property type="match status" value="1"/>
</dbReference>
<dbReference type="PANTHER" id="PTHR30537">
    <property type="entry name" value="HTH-TYPE TRANSCRIPTIONAL REGULATOR"/>
    <property type="match status" value="1"/>
</dbReference>
<evidence type="ECO:0000256" key="2">
    <source>
        <dbReference type="ARBA" id="ARBA00023015"/>
    </source>
</evidence>
<comment type="similarity">
    <text evidence="1">Belongs to the LysR transcriptional regulatory family.</text>
</comment>
<keyword evidence="4" id="KW-0804">Transcription</keyword>
<dbReference type="InterPro" id="IPR036390">
    <property type="entry name" value="WH_DNA-bd_sf"/>
</dbReference>
<dbReference type="Gene3D" id="3.40.190.10">
    <property type="entry name" value="Periplasmic binding protein-like II"/>
    <property type="match status" value="2"/>
</dbReference>